<feature type="transmembrane region" description="Helical" evidence="7">
    <location>
        <begin position="196"/>
        <end position="217"/>
    </location>
</feature>
<keyword evidence="8" id="KW-0732">Signal</keyword>
<reference evidence="10" key="1">
    <citation type="submission" date="2019-04" db="EMBL/GenBank/DDBJ databases">
        <title>Sequencing of skin fungus with MAO and IRED activity.</title>
        <authorList>
            <person name="Marsaioli A.J."/>
            <person name="Bonatto J.M.C."/>
            <person name="Reis Junior O."/>
        </authorList>
    </citation>
    <scope>NUCLEOTIDE SEQUENCE</scope>
    <source>
        <strain evidence="10">30M1</strain>
    </source>
</reference>
<feature type="transmembrane region" description="Helical" evidence="7">
    <location>
        <begin position="113"/>
        <end position="136"/>
    </location>
</feature>
<proteinExistence type="inferred from homology"/>
<dbReference type="InterPro" id="IPR049326">
    <property type="entry name" value="Rhodopsin_dom_fungi"/>
</dbReference>
<sequence length="376" mass="41998">MRFITTLLVLAASILPVKSQDALSNLATAMPECSLKCFMLEIPKSACATDLTSECMCTNAALNAAMSWDDATMGLVVALAIPPAIFAFYLVDNGLGRDMWTLKDYQISNVLRYYFYGEIFYVLALGVSKISILCFYLRVFPAREFRRIIYGVMGLSVAYTLAFFFATTFQCTPISYAWTQWDGLHKGTCSDIHLQGWIAAGINIILDTIVMILPLKHLAGLNMNIRRKLMVMAMFSVGIIVIVISALRLYTLAHFANSQNITWDYFEAGFWSLLEIDVSIICGSMPAHRYLVSKLWPKVKLTFHSARGQTTKPTGLSGTSTSRSDTLAKISVKPKLDDDGDFVPLVDMEASSLHPSTRMDFESERKYTNHVTKEQV</sequence>
<evidence type="ECO:0000256" key="3">
    <source>
        <dbReference type="ARBA" id="ARBA00022989"/>
    </source>
</evidence>
<evidence type="ECO:0000256" key="1">
    <source>
        <dbReference type="ARBA" id="ARBA00004141"/>
    </source>
</evidence>
<evidence type="ECO:0000256" key="6">
    <source>
        <dbReference type="SAM" id="MobiDB-lite"/>
    </source>
</evidence>
<feature type="signal peptide" evidence="8">
    <location>
        <begin position="1"/>
        <end position="19"/>
    </location>
</feature>
<feature type="region of interest" description="Disordered" evidence="6">
    <location>
        <begin position="354"/>
        <end position="376"/>
    </location>
</feature>
<name>A0A9P4T4C3_CURKU</name>
<dbReference type="PANTHER" id="PTHR33048">
    <property type="entry name" value="PTH11-LIKE INTEGRAL MEMBRANE PROTEIN (AFU_ORTHOLOGUE AFUA_5G11245)"/>
    <property type="match status" value="1"/>
</dbReference>
<evidence type="ECO:0000256" key="7">
    <source>
        <dbReference type="SAM" id="Phobius"/>
    </source>
</evidence>
<evidence type="ECO:0000256" key="8">
    <source>
        <dbReference type="SAM" id="SignalP"/>
    </source>
</evidence>
<evidence type="ECO:0000256" key="5">
    <source>
        <dbReference type="ARBA" id="ARBA00038359"/>
    </source>
</evidence>
<evidence type="ECO:0000256" key="2">
    <source>
        <dbReference type="ARBA" id="ARBA00022692"/>
    </source>
</evidence>
<evidence type="ECO:0000259" key="9">
    <source>
        <dbReference type="Pfam" id="PF20684"/>
    </source>
</evidence>
<evidence type="ECO:0000256" key="4">
    <source>
        <dbReference type="ARBA" id="ARBA00023136"/>
    </source>
</evidence>
<dbReference type="PANTHER" id="PTHR33048:SF160">
    <property type="entry name" value="SAT4 FAMILY MEMBRANE PROTEIN"/>
    <property type="match status" value="1"/>
</dbReference>
<dbReference type="EMBL" id="SWKU01000042">
    <property type="protein sequence ID" value="KAF2994253.1"/>
    <property type="molecule type" value="Genomic_DNA"/>
</dbReference>
<evidence type="ECO:0000313" key="10">
    <source>
        <dbReference type="EMBL" id="KAF2994253.1"/>
    </source>
</evidence>
<keyword evidence="3 7" id="KW-1133">Transmembrane helix</keyword>
<dbReference type="GO" id="GO:0016020">
    <property type="term" value="C:membrane"/>
    <property type="evidence" value="ECO:0007669"/>
    <property type="project" value="UniProtKB-SubCell"/>
</dbReference>
<comment type="similarity">
    <text evidence="5">Belongs to the SAT4 family.</text>
</comment>
<keyword evidence="2 7" id="KW-0812">Transmembrane</keyword>
<dbReference type="InterPro" id="IPR052337">
    <property type="entry name" value="SAT4-like"/>
</dbReference>
<evidence type="ECO:0000313" key="11">
    <source>
        <dbReference type="Proteomes" id="UP000801428"/>
    </source>
</evidence>
<feature type="domain" description="Rhodopsin" evidence="9">
    <location>
        <begin position="60"/>
        <end position="293"/>
    </location>
</feature>
<gene>
    <name evidence="10" type="ORF">E8E13_001438</name>
</gene>
<comment type="subcellular location">
    <subcellularLocation>
        <location evidence="1">Membrane</location>
        <topology evidence="1">Multi-pass membrane protein</topology>
    </subcellularLocation>
</comment>
<dbReference type="Proteomes" id="UP000801428">
    <property type="component" value="Unassembled WGS sequence"/>
</dbReference>
<keyword evidence="11" id="KW-1185">Reference proteome</keyword>
<comment type="caution">
    <text evidence="10">The sequence shown here is derived from an EMBL/GenBank/DDBJ whole genome shotgun (WGS) entry which is preliminary data.</text>
</comment>
<protein>
    <recommendedName>
        <fullName evidence="9">Rhodopsin domain-containing protein</fullName>
    </recommendedName>
</protein>
<keyword evidence="4 7" id="KW-0472">Membrane</keyword>
<dbReference type="AlphaFoldDB" id="A0A9P4T4C3"/>
<accession>A0A9P4T4C3</accession>
<feature type="compositionally biased region" description="Basic and acidic residues" evidence="6">
    <location>
        <begin position="357"/>
        <end position="376"/>
    </location>
</feature>
<organism evidence="10 11">
    <name type="scientific">Curvularia kusanoi</name>
    <name type="common">Cochliobolus kusanoi</name>
    <dbReference type="NCBI Taxonomy" id="90978"/>
    <lineage>
        <taxon>Eukaryota</taxon>
        <taxon>Fungi</taxon>
        <taxon>Dikarya</taxon>
        <taxon>Ascomycota</taxon>
        <taxon>Pezizomycotina</taxon>
        <taxon>Dothideomycetes</taxon>
        <taxon>Pleosporomycetidae</taxon>
        <taxon>Pleosporales</taxon>
        <taxon>Pleosporineae</taxon>
        <taxon>Pleosporaceae</taxon>
        <taxon>Curvularia</taxon>
    </lineage>
</organism>
<dbReference type="Pfam" id="PF20684">
    <property type="entry name" value="Fung_rhodopsin"/>
    <property type="match status" value="1"/>
</dbReference>
<feature type="transmembrane region" description="Helical" evidence="7">
    <location>
        <begin position="148"/>
        <end position="176"/>
    </location>
</feature>
<dbReference type="OrthoDB" id="5378633at2759"/>
<feature type="chain" id="PRO_5040291291" description="Rhodopsin domain-containing protein" evidence="8">
    <location>
        <begin position="20"/>
        <end position="376"/>
    </location>
</feature>
<feature type="transmembrane region" description="Helical" evidence="7">
    <location>
        <begin position="229"/>
        <end position="250"/>
    </location>
</feature>